<dbReference type="PANTHER" id="PTHR43744">
    <property type="entry name" value="ABC TRANSPORTER PERMEASE PROTEIN MG189-RELATED-RELATED"/>
    <property type="match status" value="1"/>
</dbReference>
<dbReference type="PROSITE" id="PS50928">
    <property type="entry name" value="ABC_TM1"/>
    <property type="match status" value="1"/>
</dbReference>
<gene>
    <name evidence="9" type="ORF">K5V21_15660</name>
</gene>
<keyword evidence="10" id="KW-1185">Reference proteome</keyword>
<proteinExistence type="inferred from homology"/>
<evidence type="ECO:0000256" key="1">
    <source>
        <dbReference type="ARBA" id="ARBA00004651"/>
    </source>
</evidence>
<keyword evidence="3" id="KW-1003">Cell membrane</keyword>
<feature type="transmembrane region" description="Helical" evidence="7">
    <location>
        <begin position="183"/>
        <end position="208"/>
    </location>
</feature>
<keyword evidence="6 7" id="KW-0472">Membrane</keyword>
<evidence type="ECO:0000256" key="6">
    <source>
        <dbReference type="ARBA" id="ARBA00023136"/>
    </source>
</evidence>
<comment type="similarity">
    <text evidence="7">Belongs to the binding-protein-dependent transport system permease family.</text>
</comment>
<accession>A0ABS7L1D9</accession>
<evidence type="ECO:0000256" key="2">
    <source>
        <dbReference type="ARBA" id="ARBA00022448"/>
    </source>
</evidence>
<keyword evidence="2 7" id="KW-0813">Transport</keyword>
<keyword evidence="5 7" id="KW-1133">Transmembrane helix</keyword>
<organism evidence="9 10">
    <name type="scientific">Clostridium sardiniense</name>
    <name type="common">Clostridium absonum</name>
    <dbReference type="NCBI Taxonomy" id="29369"/>
    <lineage>
        <taxon>Bacteria</taxon>
        <taxon>Bacillati</taxon>
        <taxon>Bacillota</taxon>
        <taxon>Clostridia</taxon>
        <taxon>Eubacteriales</taxon>
        <taxon>Clostridiaceae</taxon>
        <taxon>Clostridium</taxon>
    </lineage>
</organism>
<evidence type="ECO:0000313" key="10">
    <source>
        <dbReference type="Proteomes" id="UP001299068"/>
    </source>
</evidence>
<dbReference type="EMBL" id="JAIKTU010000014">
    <property type="protein sequence ID" value="MBY0756881.1"/>
    <property type="molecule type" value="Genomic_DNA"/>
</dbReference>
<feature type="transmembrane region" description="Helical" evidence="7">
    <location>
        <begin position="76"/>
        <end position="97"/>
    </location>
</feature>
<dbReference type="PANTHER" id="PTHR43744:SF3">
    <property type="entry name" value="LACTOSE TRANSPORT SYSTEM PERMEASE PROTEIN LACG"/>
    <property type="match status" value="1"/>
</dbReference>
<dbReference type="InterPro" id="IPR000515">
    <property type="entry name" value="MetI-like"/>
</dbReference>
<protein>
    <submittedName>
        <fullName evidence="9">Carbohydrate ABC transporter permease</fullName>
    </submittedName>
</protein>
<dbReference type="Gene3D" id="1.10.3720.10">
    <property type="entry name" value="MetI-like"/>
    <property type="match status" value="1"/>
</dbReference>
<evidence type="ECO:0000256" key="7">
    <source>
        <dbReference type="RuleBase" id="RU363032"/>
    </source>
</evidence>
<dbReference type="SUPFAM" id="SSF161098">
    <property type="entry name" value="MetI-like"/>
    <property type="match status" value="1"/>
</dbReference>
<feature type="domain" description="ABC transmembrane type-1" evidence="8">
    <location>
        <begin position="72"/>
        <end position="262"/>
    </location>
</feature>
<evidence type="ECO:0000256" key="4">
    <source>
        <dbReference type="ARBA" id="ARBA00022692"/>
    </source>
</evidence>
<evidence type="ECO:0000256" key="5">
    <source>
        <dbReference type="ARBA" id="ARBA00022989"/>
    </source>
</evidence>
<comment type="caution">
    <text evidence="9">The sequence shown here is derived from an EMBL/GenBank/DDBJ whole genome shotgun (WGS) entry which is preliminary data.</text>
</comment>
<name>A0ABS7L1D9_CLOSR</name>
<evidence type="ECO:0000256" key="3">
    <source>
        <dbReference type="ARBA" id="ARBA00022475"/>
    </source>
</evidence>
<evidence type="ECO:0000313" key="9">
    <source>
        <dbReference type="EMBL" id="MBY0756881.1"/>
    </source>
</evidence>
<dbReference type="InterPro" id="IPR035906">
    <property type="entry name" value="MetI-like_sf"/>
</dbReference>
<reference evidence="9 10" key="1">
    <citation type="journal article" date="2021" name="Cell Host Microbe">
        <title>in vivo commensal control of Clostridioides difficile virulence.</title>
        <authorList>
            <person name="Girinathan B.P."/>
            <person name="Dibenedetto N."/>
            <person name="Worley J.N."/>
            <person name="Peltier J."/>
            <person name="Arrieta-Ortiz M.L."/>
            <person name="Rupa Christinal Immanuel S."/>
            <person name="Lavin R."/>
            <person name="Delaney M.L."/>
            <person name="Cummins C."/>
            <person name="Hoffmann M."/>
            <person name="Luo Y."/>
            <person name="Gonzalez-Escalona N."/>
            <person name="Allard M."/>
            <person name="Onderdonk A.B."/>
            <person name="Gerber G.K."/>
            <person name="Sonenshein A.L."/>
            <person name="Baliga N."/>
            <person name="Dupuy B."/>
            <person name="Bry L."/>
        </authorList>
    </citation>
    <scope>NUCLEOTIDE SEQUENCE [LARGE SCALE GENOMIC DNA]</scope>
    <source>
        <strain evidence="9 10">DSM 599</strain>
    </source>
</reference>
<feature type="transmembrane region" description="Helical" evidence="7">
    <location>
        <begin position="143"/>
        <end position="162"/>
    </location>
</feature>
<sequence length="276" mass="31239">MNIRKITLKTIKYIALILWLLILFTPIITIFFGSFKTYNEFNNTAGITPPDSFLNLSNYKDAFINGKMLVGFFNTFILILFGVGGSVIIGSMVAFAINRFNFRGKKIILFMYLLVSIVPMEISQVATFKIIDAMGIYNTRLAPIVLYLGADVLMVYIYLQMLEKIPKDIDKAARLEGASYFKIYWKVIFPLLKPATATACMIKIISIYNDFYIPFLYMPGEGLNTVSTALFKFIGPARTDWQIICAAIIISMIPMIIFFCFLQKHIYGGITSGSIK</sequence>
<evidence type="ECO:0000259" key="8">
    <source>
        <dbReference type="PROSITE" id="PS50928"/>
    </source>
</evidence>
<keyword evidence="4 7" id="KW-0812">Transmembrane</keyword>
<feature type="transmembrane region" description="Helical" evidence="7">
    <location>
        <begin position="109"/>
        <end position="131"/>
    </location>
</feature>
<comment type="subcellular location">
    <subcellularLocation>
        <location evidence="1 7">Cell membrane</location>
        <topology evidence="1 7">Multi-pass membrane protein</topology>
    </subcellularLocation>
</comment>
<feature type="transmembrane region" description="Helical" evidence="7">
    <location>
        <begin position="241"/>
        <end position="262"/>
    </location>
</feature>
<dbReference type="CDD" id="cd06261">
    <property type="entry name" value="TM_PBP2"/>
    <property type="match status" value="1"/>
</dbReference>
<feature type="transmembrane region" description="Helical" evidence="7">
    <location>
        <begin position="12"/>
        <end position="35"/>
    </location>
</feature>
<dbReference type="Proteomes" id="UP001299068">
    <property type="component" value="Unassembled WGS sequence"/>
</dbReference>
<dbReference type="Pfam" id="PF00528">
    <property type="entry name" value="BPD_transp_1"/>
    <property type="match status" value="1"/>
</dbReference>